<dbReference type="InterPro" id="IPR006874">
    <property type="entry name" value="DUF621"/>
</dbReference>
<keyword evidence="1" id="KW-1133">Transmembrane helix</keyword>
<dbReference type="EMBL" id="UZAH01034741">
    <property type="protein sequence ID" value="VDP36981.1"/>
    <property type="molecule type" value="Genomic_DNA"/>
</dbReference>
<proteinExistence type="predicted"/>
<feature type="transmembrane region" description="Helical" evidence="1">
    <location>
        <begin position="22"/>
        <end position="47"/>
    </location>
</feature>
<dbReference type="AlphaFoldDB" id="A0A183GKE1"/>
<keyword evidence="1" id="KW-0812">Transmembrane</keyword>
<evidence type="ECO:0000313" key="3">
    <source>
        <dbReference type="Proteomes" id="UP000050761"/>
    </source>
</evidence>
<dbReference type="Proteomes" id="UP000050761">
    <property type="component" value="Unassembled WGS sequence"/>
</dbReference>
<sequence length="179" mass="20000">MNDLSSCFHAIHPEGASPEERYIFGTTVLLISVGSIILNVLLAVVLCRSAAIEKSVRPHIVSMVAGSLLCLFTNCWILVPTILGQMIILDPYNVVLATPDTVGYLMVMFTTTTMAVDRFLIFFMPQIRQSISGSFLLYIMALIPFSLSMIFTAHMNIIGCRKRVNPYTMSYTYACRWVT</sequence>
<dbReference type="Pfam" id="PF04789">
    <property type="entry name" value="DUF621"/>
    <property type="match status" value="1"/>
</dbReference>
<reference evidence="4" key="2">
    <citation type="submission" date="2019-09" db="UniProtKB">
        <authorList>
            <consortium name="WormBaseParasite"/>
        </authorList>
    </citation>
    <scope>IDENTIFICATION</scope>
</reference>
<organism evidence="3 4">
    <name type="scientific">Heligmosomoides polygyrus</name>
    <name type="common">Parasitic roundworm</name>
    <dbReference type="NCBI Taxonomy" id="6339"/>
    <lineage>
        <taxon>Eukaryota</taxon>
        <taxon>Metazoa</taxon>
        <taxon>Ecdysozoa</taxon>
        <taxon>Nematoda</taxon>
        <taxon>Chromadorea</taxon>
        <taxon>Rhabditida</taxon>
        <taxon>Rhabditina</taxon>
        <taxon>Rhabditomorpha</taxon>
        <taxon>Strongyloidea</taxon>
        <taxon>Heligmosomidae</taxon>
        <taxon>Heligmosomoides</taxon>
    </lineage>
</organism>
<dbReference type="Gene3D" id="1.20.1070.10">
    <property type="entry name" value="Rhodopsin 7-helix transmembrane proteins"/>
    <property type="match status" value="1"/>
</dbReference>
<dbReference type="SUPFAM" id="SSF81321">
    <property type="entry name" value="Family A G protein-coupled receptor-like"/>
    <property type="match status" value="1"/>
</dbReference>
<keyword evidence="1" id="KW-0472">Membrane</keyword>
<evidence type="ECO:0000313" key="4">
    <source>
        <dbReference type="WBParaSite" id="HPBE_0002316101-mRNA-1"/>
    </source>
</evidence>
<evidence type="ECO:0000313" key="2">
    <source>
        <dbReference type="EMBL" id="VDP36981.1"/>
    </source>
</evidence>
<name>A0A183GKE1_HELPZ</name>
<evidence type="ECO:0000256" key="1">
    <source>
        <dbReference type="SAM" id="Phobius"/>
    </source>
</evidence>
<feature type="transmembrane region" description="Helical" evidence="1">
    <location>
        <begin position="59"/>
        <end position="83"/>
    </location>
</feature>
<keyword evidence="3" id="KW-1185">Reference proteome</keyword>
<accession>A0A3P8CYS6</accession>
<feature type="transmembrane region" description="Helical" evidence="1">
    <location>
        <begin position="103"/>
        <end position="123"/>
    </location>
</feature>
<dbReference type="OrthoDB" id="5866147at2759"/>
<gene>
    <name evidence="2" type="ORF">HPBE_LOCUS23159</name>
</gene>
<reference evidence="2 3" key="1">
    <citation type="submission" date="2018-11" db="EMBL/GenBank/DDBJ databases">
        <authorList>
            <consortium name="Pathogen Informatics"/>
        </authorList>
    </citation>
    <scope>NUCLEOTIDE SEQUENCE [LARGE SCALE GENOMIC DNA]</scope>
</reference>
<accession>A0A183GKE1</accession>
<protein>
    <submittedName>
        <fullName evidence="4">G_PROTEIN_RECEP_F1_2 domain-containing protein</fullName>
    </submittedName>
</protein>
<dbReference type="WBParaSite" id="HPBE_0002316101-mRNA-1">
    <property type="protein sequence ID" value="HPBE_0002316101-mRNA-1"/>
    <property type="gene ID" value="HPBE_0002316101"/>
</dbReference>
<feature type="transmembrane region" description="Helical" evidence="1">
    <location>
        <begin position="135"/>
        <end position="155"/>
    </location>
</feature>